<dbReference type="Proteomes" id="UP000583929">
    <property type="component" value="Unassembled WGS sequence"/>
</dbReference>
<evidence type="ECO:0000313" key="3">
    <source>
        <dbReference type="EMBL" id="KAF4396086.1"/>
    </source>
</evidence>
<evidence type="ECO:0000313" key="4">
    <source>
        <dbReference type="Proteomes" id="UP000525078"/>
    </source>
</evidence>
<organism evidence="3 5">
    <name type="scientific">Cannabis sativa</name>
    <name type="common">Hemp</name>
    <name type="synonym">Marijuana</name>
    <dbReference type="NCBI Taxonomy" id="3483"/>
    <lineage>
        <taxon>Eukaryota</taxon>
        <taxon>Viridiplantae</taxon>
        <taxon>Streptophyta</taxon>
        <taxon>Embryophyta</taxon>
        <taxon>Tracheophyta</taxon>
        <taxon>Spermatophyta</taxon>
        <taxon>Magnoliopsida</taxon>
        <taxon>eudicotyledons</taxon>
        <taxon>Gunneridae</taxon>
        <taxon>Pentapetalae</taxon>
        <taxon>rosids</taxon>
        <taxon>fabids</taxon>
        <taxon>Rosales</taxon>
        <taxon>Cannabaceae</taxon>
        <taxon>Cannabis</taxon>
    </lineage>
</organism>
<proteinExistence type="predicted"/>
<dbReference type="PANTHER" id="PTHR47602:SF2">
    <property type="entry name" value="F-BOX PROTEIN SKIP22"/>
    <property type="match status" value="1"/>
</dbReference>
<sequence length="464" mass="55548">MGDDDDDNKFKVCIKCNRDTQWKRKIALFELWYSPDDIYIVLYSPMYLNLPFGGKEMGDDDDDNKFKVCIKCNRDTQWKRKIALSDLWYSPDDIYLMLQFLHDETFNKNNLEFNKKIKKMTKKNKYLEFKKKIEKMMKKKKNKKKTTKENIIDIKPYDSDYYKSQHICFQTQREELLADYPNIDYHDHHIHKLMAITVHAVFLESDFVGYDQISGNQINHKFHQLPFSSTVSFCYTLSDILKKNESKLPQTVELDFESFEQCLSVSVKSKQEEGSIVFQLFFYNHKLESILRFPLSVQHRDGFEQFWTSVRDELAFPLKVKLREEAGFSSLPCLIELHPDLKMKILEFLPGNDVGRLGCTCKEFRILCDDKKENDFWQTKMPCCTCDVRPRHDKTFINWKEVFEDYYIHIVSTPKYFEGLYKKEKRKENINAAKRARPNFYFYKNYPKNTPLLTLYKEMMSKQI</sequence>
<evidence type="ECO:0000259" key="1">
    <source>
        <dbReference type="Pfam" id="PF00646"/>
    </source>
</evidence>
<gene>
    <name evidence="2" type="ORF">F8388_020768</name>
    <name evidence="3" type="ORF">G4B88_020723</name>
</gene>
<evidence type="ECO:0000313" key="2">
    <source>
        <dbReference type="EMBL" id="KAF4363198.1"/>
    </source>
</evidence>
<reference evidence="4 5" key="1">
    <citation type="journal article" date="2020" name="bioRxiv">
        <title>Sequence and annotation of 42 cannabis genomes reveals extensive copy number variation in cannabinoid synthesis and pathogen resistance genes.</title>
        <authorList>
            <person name="Mckernan K.J."/>
            <person name="Helbert Y."/>
            <person name="Kane L.T."/>
            <person name="Ebling H."/>
            <person name="Zhang L."/>
            <person name="Liu B."/>
            <person name="Eaton Z."/>
            <person name="Mclaughlin S."/>
            <person name="Kingan S."/>
            <person name="Baybayan P."/>
            <person name="Concepcion G."/>
            <person name="Jordan M."/>
            <person name="Riva A."/>
            <person name="Barbazuk W."/>
            <person name="Harkins T."/>
        </authorList>
    </citation>
    <scope>NUCLEOTIDE SEQUENCE [LARGE SCALE GENOMIC DNA]</scope>
    <source>
        <strain evidence="4 5">cv. Jamaican Lion 4</strain>
        <strain evidence="3">Father</strain>
        <strain evidence="2">Mother</strain>
        <tissue evidence="3">Leaf</tissue>
    </source>
</reference>
<name>A0A7J6HLG4_CANSA</name>
<dbReference type="Pfam" id="PF00646">
    <property type="entry name" value="F-box"/>
    <property type="match status" value="1"/>
</dbReference>
<evidence type="ECO:0000313" key="5">
    <source>
        <dbReference type="Proteomes" id="UP000583929"/>
    </source>
</evidence>
<feature type="domain" description="F-box" evidence="1">
    <location>
        <begin position="336"/>
        <end position="372"/>
    </location>
</feature>
<keyword evidence="5" id="KW-1185">Reference proteome</keyword>
<dbReference type="EMBL" id="JAATIQ010000037">
    <property type="protein sequence ID" value="KAF4396086.1"/>
    <property type="molecule type" value="Genomic_DNA"/>
</dbReference>
<dbReference type="Proteomes" id="UP000525078">
    <property type="component" value="Unassembled WGS sequence"/>
</dbReference>
<dbReference type="SUPFAM" id="SSF81383">
    <property type="entry name" value="F-box domain"/>
    <property type="match status" value="1"/>
</dbReference>
<dbReference type="Gene3D" id="3.40.1000.30">
    <property type="match status" value="1"/>
</dbReference>
<accession>A0A7J6HLG4</accession>
<dbReference type="EMBL" id="JAATIP010000177">
    <property type="protein sequence ID" value="KAF4363198.1"/>
    <property type="molecule type" value="Genomic_DNA"/>
</dbReference>
<dbReference type="PANTHER" id="PTHR47602">
    <property type="entry name" value="F-BOX PROTEIN SKIP22"/>
    <property type="match status" value="1"/>
</dbReference>
<protein>
    <recommendedName>
        <fullName evidence="1">F-box domain-containing protein</fullName>
    </recommendedName>
</protein>
<dbReference type="AlphaFoldDB" id="A0A7J6HLG4"/>
<dbReference type="InterPro" id="IPR036047">
    <property type="entry name" value="F-box-like_dom_sf"/>
</dbReference>
<dbReference type="InterPro" id="IPR001810">
    <property type="entry name" value="F-box_dom"/>
</dbReference>
<comment type="caution">
    <text evidence="3">The sequence shown here is derived from an EMBL/GenBank/DDBJ whole genome shotgun (WGS) entry which is preliminary data.</text>
</comment>